<feature type="compositionally biased region" description="Basic and acidic residues" evidence="1">
    <location>
        <begin position="38"/>
        <end position="65"/>
    </location>
</feature>
<keyword evidence="2" id="KW-0812">Transmembrane</keyword>
<accession>A0AAV2R4R7</accession>
<protein>
    <submittedName>
        <fullName evidence="3">Uncharacterized protein</fullName>
    </submittedName>
</protein>
<comment type="caution">
    <text evidence="3">The sequence shown here is derived from an EMBL/GenBank/DDBJ whole genome shotgun (WGS) entry which is preliminary data.</text>
</comment>
<name>A0AAV2R4R7_MEGNR</name>
<sequence length="124" mass="13734">INNITMAEEHSQNGTTILIKNESPVCKNQSSVQIEAAPEEHQNESMQNDKTDNNDTSGHDKDNKNKRTFSPNGSRSQTINNEPGSWKLFLIKEFSVGTLICIGVVIFYYIIRDCTSKGKAGKGS</sequence>
<gene>
    <name evidence="3" type="ORF">MNOR_LOCUS20687</name>
</gene>
<dbReference type="EMBL" id="CAXKWB010016144">
    <property type="protein sequence ID" value="CAL4115579.1"/>
    <property type="molecule type" value="Genomic_DNA"/>
</dbReference>
<evidence type="ECO:0000313" key="4">
    <source>
        <dbReference type="Proteomes" id="UP001497623"/>
    </source>
</evidence>
<keyword evidence="2" id="KW-0472">Membrane</keyword>
<keyword evidence="2" id="KW-1133">Transmembrane helix</keyword>
<evidence type="ECO:0000256" key="2">
    <source>
        <dbReference type="SAM" id="Phobius"/>
    </source>
</evidence>
<evidence type="ECO:0000256" key="1">
    <source>
        <dbReference type="SAM" id="MobiDB-lite"/>
    </source>
</evidence>
<proteinExistence type="predicted"/>
<keyword evidence="4" id="KW-1185">Reference proteome</keyword>
<dbReference type="Proteomes" id="UP001497623">
    <property type="component" value="Unassembled WGS sequence"/>
</dbReference>
<feature type="non-terminal residue" evidence="3">
    <location>
        <position position="1"/>
    </location>
</feature>
<feature type="transmembrane region" description="Helical" evidence="2">
    <location>
        <begin position="94"/>
        <end position="111"/>
    </location>
</feature>
<feature type="compositionally biased region" description="Polar residues" evidence="1">
    <location>
        <begin position="68"/>
        <end position="81"/>
    </location>
</feature>
<evidence type="ECO:0000313" key="3">
    <source>
        <dbReference type="EMBL" id="CAL4115579.1"/>
    </source>
</evidence>
<reference evidence="3 4" key="1">
    <citation type="submission" date="2024-05" db="EMBL/GenBank/DDBJ databases">
        <authorList>
            <person name="Wallberg A."/>
        </authorList>
    </citation>
    <scope>NUCLEOTIDE SEQUENCE [LARGE SCALE GENOMIC DNA]</scope>
</reference>
<organism evidence="3 4">
    <name type="scientific">Meganyctiphanes norvegica</name>
    <name type="common">Northern krill</name>
    <name type="synonym">Thysanopoda norvegica</name>
    <dbReference type="NCBI Taxonomy" id="48144"/>
    <lineage>
        <taxon>Eukaryota</taxon>
        <taxon>Metazoa</taxon>
        <taxon>Ecdysozoa</taxon>
        <taxon>Arthropoda</taxon>
        <taxon>Crustacea</taxon>
        <taxon>Multicrustacea</taxon>
        <taxon>Malacostraca</taxon>
        <taxon>Eumalacostraca</taxon>
        <taxon>Eucarida</taxon>
        <taxon>Euphausiacea</taxon>
        <taxon>Euphausiidae</taxon>
        <taxon>Meganyctiphanes</taxon>
    </lineage>
</organism>
<feature type="region of interest" description="Disordered" evidence="1">
    <location>
        <begin position="1"/>
        <end position="81"/>
    </location>
</feature>
<dbReference type="AlphaFoldDB" id="A0AAV2R4R7"/>